<evidence type="ECO:0000313" key="3">
    <source>
        <dbReference type="Proteomes" id="UP001357223"/>
    </source>
</evidence>
<dbReference type="Pfam" id="PF13556">
    <property type="entry name" value="HTH_30"/>
    <property type="match status" value="1"/>
</dbReference>
<dbReference type="SMART" id="SM00065">
    <property type="entry name" value="GAF"/>
    <property type="match status" value="1"/>
</dbReference>
<proteinExistence type="predicted"/>
<reference evidence="2 3" key="1">
    <citation type="submission" date="2023-10" db="EMBL/GenBank/DDBJ databases">
        <title>Niallia locisalis sp.nov. isolated from a salt pond sample.</title>
        <authorList>
            <person name="Li X.-J."/>
            <person name="Dong L."/>
        </authorList>
    </citation>
    <scope>NUCLEOTIDE SEQUENCE [LARGE SCALE GENOMIC DNA]</scope>
    <source>
        <strain evidence="2 3">DSM 29761</strain>
    </source>
</reference>
<dbReference type="InterPro" id="IPR042070">
    <property type="entry name" value="PucR_C-HTH_sf"/>
</dbReference>
<keyword evidence="3" id="KW-1185">Reference proteome</keyword>
<dbReference type="EMBL" id="CP137640">
    <property type="protein sequence ID" value="WVX79882.1"/>
    <property type="molecule type" value="Genomic_DNA"/>
</dbReference>
<gene>
    <name evidence="2" type="ORF">R4Z09_21715</name>
</gene>
<dbReference type="InterPro" id="IPR051448">
    <property type="entry name" value="CdaR-like_regulators"/>
</dbReference>
<dbReference type="InterPro" id="IPR029016">
    <property type="entry name" value="GAF-like_dom_sf"/>
</dbReference>
<dbReference type="Pfam" id="PF13185">
    <property type="entry name" value="GAF_2"/>
    <property type="match status" value="1"/>
</dbReference>
<dbReference type="InterPro" id="IPR003018">
    <property type="entry name" value="GAF"/>
</dbReference>
<name>A0ABZ2CCY9_9BACI</name>
<evidence type="ECO:0000259" key="1">
    <source>
        <dbReference type="SMART" id="SM00065"/>
    </source>
</evidence>
<dbReference type="Gene3D" id="3.30.450.40">
    <property type="match status" value="1"/>
</dbReference>
<dbReference type="InterPro" id="IPR025736">
    <property type="entry name" value="PucR_C-HTH_dom"/>
</dbReference>
<dbReference type="Proteomes" id="UP001357223">
    <property type="component" value="Chromosome"/>
</dbReference>
<evidence type="ECO:0000313" key="2">
    <source>
        <dbReference type="EMBL" id="WVX79882.1"/>
    </source>
</evidence>
<organism evidence="2 3">
    <name type="scientific">Niallia oryzisoli</name>
    <dbReference type="NCBI Taxonomy" id="1737571"/>
    <lineage>
        <taxon>Bacteria</taxon>
        <taxon>Bacillati</taxon>
        <taxon>Bacillota</taxon>
        <taxon>Bacilli</taxon>
        <taxon>Bacillales</taxon>
        <taxon>Bacillaceae</taxon>
        <taxon>Niallia</taxon>
    </lineage>
</organism>
<protein>
    <submittedName>
        <fullName evidence="2">Helix-turn-helix domain-containing protein</fullName>
    </submittedName>
</protein>
<dbReference type="SUPFAM" id="SSF55781">
    <property type="entry name" value="GAF domain-like"/>
    <property type="match status" value="1"/>
</dbReference>
<dbReference type="PANTHER" id="PTHR33744">
    <property type="entry name" value="CARBOHYDRATE DIACID REGULATOR"/>
    <property type="match status" value="1"/>
</dbReference>
<dbReference type="RefSeq" id="WP_338448813.1">
    <property type="nucleotide sequence ID" value="NZ_CP137640.1"/>
</dbReference>
<sequence length="596" mass="68777">MVDSARIFLNENQIELLQGSLEYLHNIQDWELLTESIVIEGIKQVGKGKGLFLVFDYSLKELIPQASLDLSNQEKKRLTRMAQKLFLNKSQERYIQDDNTYFFPIFRQREFSSVFVIEPQQSDNLSKEQISLITIFMQSISVVLENSRLFLIMQRKTKSLNLINQLHQLTNQYSFQDILAEMVQKVGELLHSDMAGVMLYDPEKNELVLQKPAFGFWDDSIIKQYRVSLNEDSNAKQVFLTGISTITMDATKDKRYNHSFIDLFQAKTIITVPLVVDQKRIGILHAINKKTGFFTQDDLNLLLETADHLGVILEAAVQLASSGKEDYKRNEIERYLMNQLFGLLKSMNDEKVQETTDIMNTLEIIPRPRICVLKIGFYKNGEMTMDLLKEYSKSVIEESNKVLNKSSSIYQDGTINVLFPHETEKELIECCERLQRLLQGRLRKELQGIEVFLGIGESVDRIELLSHSYHQAGQILTIIPSLPQFGYVGYYPSCGSWTLLSNMMNHNTKLASTFTNLYLNKVNQLKDSKEMKETLDVYLKYSGQIKKAAEELFIHQNTLKYRIDKLLDITGLDLSDSETRLNLMLALRMEQLLQTS</sequence>
<accession>A0ABZ2CCY9</accession>
<feature type="domain" description="GAF" evidence="1">
    <location>
        <begin position="174"/>
        <end position="323"/>
    </location>
</feature>
<dbReference type="Gene3D" id="1.10.10.2840">
    <property type="entry name" value="PucR C-terminal helix-turn-helix domain"/>
    <property type="match status" value="1"/>
</dbReference>